<dbReference type="VEuPathDB" id="FungiDB:H310_13494"/>
<dbReference type="PROSITE" id="PS00639">
    <property type="entry name" value="THIOL_PROTEASE_HIS"/>
    <property type="match status" value="1"/>
</dbReference>
<organism evidence="5 6">
    <name type="scientific">Aphanomyces invadans</name>
    <dbReference type="NCBI Taxonomy" id="157072"/>
    <lineage>
        <taxon>Eukaryota</taxon>
        <taxon>Sar</taxon>
        <taxon>Stramenopiles</taxon>
        <taxon>Oomycota</taxon>
        <taxon>Saprolegniomycetes</taxon>
        <taxon>Saprolegniales</taxon>
        <taxon>Verrucalvaceae</taxon>
        <taxon>Aphanomyces</taxon>
    </lineage>
</organism>
<dbReference type="CDD" id="cd02248">
    <property type="entry name" value="Peptidase_C1A"/>
    <property type="match status" value="1"/>
</dbReference>
<keyword evidence="6" id="KW-1185">Reference proteome</keyword>
<dbReference type="Gene3D" id="3.90.70.10">
    <property type="entry name" value="Cysteine proteinases"/>
    <property type="match status" value="2"/>
</dbReference>
<dbReference type="InterPro" id="IPR000668">
    <property type="entry name" value="Peptidase_C1A_C"/>
</dbReference>
<comment type="similarity">
    <text evidence="1">Belongs to the peptidase C1 family.</text>
</comment>
<keyword evidence="2" id="KW-0865">Zymogen</keyword>
<evidence type="ECO:0000313" key="5">
    <source>
        <dbReference type="EMBL" id="RHY28649.1"/>
    </source>
</evidence>
<evidence type="ECO:0000256" key="3">
    <source>
        <dbReference type="SAM" id="SignalP"/>
    </source>
</evidence>
<dbReference type="SMART" id="SM00645">
    <property type="entry name" value="Pept_C1"/>
    <property type="match status" value="1"/>
</dbReference>
<reference evidence="5 6" key="1">
    <citation type="submission" date="2018-08" db="EMBL/GenBank/DDBJ databases">
        <title>Aphanomyces genome sequencing and annotation.</title>
        <authorList>
            <person name="Minardi D."/>
            <person name="Oidtmann B."/>
            <person name="Van Der Giezen M."/>
            <person name="Studholme D.J."/>
        </authorList>
    </citation>
    <scope>NUCLEOTIDE SEQUENCE [LARGE SCALE GENOMIC DNA]</scope>
    <source>
        <strain evidence="5 6">NJM0002</strain>
    </source>
</reference>
<proteinExistence type="inferred from homology"/>
<dbReference type="AlphaFoldDB" id="A0A3R6VVX2"/>
<dbReference type="SUPFAM" id="SSF54001">
    <property type="entry name" value="Cysteine proteinases"/>
    <property type="match status" value="1"/>
</dbReference>
<feature type="domain" description="Peptidase C1A papain C-terminal" evidence="4">
    <location>
        <begin position="112"/>
        <end position="282"/>
    </location>
</feature>
<feature type="signal peptide" evidence="3">
    <location>
        <begin position="1"/>
        <end position="15"/>
    </location>
</feature>
<dbReference type="Pfam" id="PF00112">
    <property type="entry name" value="Peptidase_C1"/>
    <property type="match status" value="1"/>
</dbReference>
<dbReference type="GO" id="GO:0008234">
    <property type="term" value="F:cysteine-type peptidase activity"/>
    <property type="evidence" value="ECO:0007669"/>
    <property type="project" value="InterPro"/>
</dbReference>
<evidence type="ECO:0000259" key="4">
    <source>
        <dbReference type="SMART" id="SM00645"/>
    </source>
</evidence>
<evidence type="ECO:0000313" key="6">
    <source>
        <dbReference type="Proteomes" id="UP000285060"/>
    </source>
</evidence>
<gene>
    <name evidence="5" type="ORF">DYB32_005804</name>
</gene>
<dbReference type="PANTHER" id="PTHR12411">
    <property type="entry name" value="CYSTEINE PROTEASE FAMILY C1-RELATED"/>
    <property type="match status" value="1"/>
</dbReference>
<evidence type="ECO:0000256" key="2">
    <source>
        <dbReference type="ARBA" id="ARBA00023145"/>
    </source>
</evidence>
<dbReference type="Proteomes" id="UP000285060">
    <property type="component" value="Unassembled WGS sequence"/>
</dbReference>
<dbReference type="GO" id="GO:0006508">
    <property type="term" value="P:proteolysis"/>
    <property type="evidence" value="ECO:0007669"/>
    <property type="project" value="InterPro"/>
</dbReference>
<dbReference type="InterPro" id="IPR013128">
    <property type="entry name" value="Peptidase_C1A"/>
</dbReference>
<evidence type="ECO:0000256" key="1">
    <source>
        <dbReference type="ARBA" id="ARBA00008455"/>
    </source>
</evidence>
<name>A0A3R6VVX2_9STRA</name>
<keyword evidence="3" id="KW-0732">Signal</keyword>
<protein>
    <recommendedName>
        <fullName evidence="4">Peptidase C1A papain C-terminal domain-containing protein</fullName>
    </recommendedName>
</protein>
<dbReference type="EMBL" id="QUSY01000551">
    <property type="protein sequence ID" value="RHY28649.1"/>
    <property type="molecule type" value="Genomic_DNA"/>
</dbReference>
<accession>A0A3R6VVX2</accession>
<sequence length="282" mass="30337">MKLFVALVAASAAASKQSVSTLSADVRSVLRAELAAWRKEFEPAAAALGVLPQAMMSMSPHDALQRFYDNKLAIEEASRNNLDATFDYNNPFALMTQAEFKTFADMNVRSVMEASVDWTTGKCVDPVRVQGLCNTGWAFVAVGAAEMAHCLVTGKRLDLSEQQVTSCSTEYGTAGDYPYVSGLIGLTGTCQSYSCTKKQLSISATVRTSSEAALDTALNTQPVSVPVEAGNSVWRNYRKGVIKQCPGSYSDHAVVAVGYDEESYKVRNSCGANWGDGGYVRL</sequence>
<dbReference type="InterPro" id="IPR025660">
    <property type="entry name" value="Pept_his_AS"/>
</dbReference>
<dbReference type="InterPro" id="IPR038765">
    <property type="entry name" value="Papain-like_cys_pep_sf"/>
</dbReference>
<dbReference type="InterPro" id="IPR039417">
    <property type="entry name" value="Peptidase_C1A_papain-like"/>
</dbReference>
<feature type="chain" id="PRO_5018595083" description="Peptidase C1A papain C-terminal domain-containing protein" evidence="3">
    <location>
        <begin position="16"/>
        <end position="282"/>
    </location>
</feature>
<comment type="caution">
    <text evidence="5">The sequence shown here is derived from an EMBL/GenBank/DDBJ whole genome shotgun (WGS) entry which is preliminary data.</text>
</comment>